<evidence type="ECO:0000313" key="1">
    <source>
        <dbReference type="EMBL" id="CAK5081170.1"/>
    </source>
</evidence>
<proteinExistence type="predicted"/>
<comment type="caution">
    <text evidence="1">The sequence shown here is derived from an EMBL/GenBank/DDBJ whole genome shotgun (WGS) entry which is preliminary data.</text>
</comment>
<dbReference type="Proteomes" id="UP001497535">
    <property type="component" value="Unassembled WGS sequence"/>
</dbReference>
<sequence>MIIWRRIKRNFIFAPFDNLLILLIFIFIPVYSIENLNPRPSQFINEVESIPRFTSPIKTQDRFILLNVNSDYILIGGR</sequence>
<evidence type="ECO:0000313" key="2">
    <source>
        <dbReference type="Proteomes" id="UP001497535"/>
    </source>
</evidence>
<protein>
    <submittedName>
        <fullName evidence="1">Uncharacterized protein</fullName>
    </submittedName>
</protein>
<dbReference type="EMBL" id="CAVMJV010000043">
    <property type="protein sequence ID" value="CAK5081170.1"/>
    <property type="molecule type" value="Genomic_DNA"/>
</dbReference>
<keyword evidence="2" id="KW-1185">Reference proteome</keyword>
<name>A0ACB0ZQG4_MELEN</name>
<organism evidence="1 2">
    <name type="scientific">Meloidogyne enterolobii</name>
    <name type="common">Root-knot nematode worm</name>
    <name type="synonym">Meloidogyne mayaguensis</name>
    <dbReference type="NCBI Taxonomy" id="390850"/>
    <lineage>
        <taxon>Eukaryota</taxon>
        <taxon>Metazoa</taxon>
        <taxon>Ecdysozoa</taxon>
        <taxon>Nematoda</taxon>
        <taxon>Chromadorea</taxon>
        <taxon>Rhabditida</taxon>
        <taxon>Tylenchina</taxon>
        <taxon>Tylenchomorpha</taxon>
        <taxon>Tylenchoidea</taxon>
        <taxon>Meloidogynidae</taxon>
        <taxon>Meloidogyninae</taxon>
        <taxon>Meloidogyne</taxon>
    </lineage>
</organism>
<gene>
    <name evidence="1" type="ORF">MENTE1834_LOCUS28385</name>
</gene>
<accession>A0ACB0ZQG4</accession>
<reference evidence="1" key="1">
    <citation type="submission" date="2023-11" db="EMBL/GenBank/DDBJ databases">
        <authorList>
            <person name="Poullet M."/>
        </authorList>
    </citation>
    <scope>NUCLEOTIDE SEQUENCE</scope>
    <source>
        <strain evidence="1">E1834</strain>
    </source>
</reference>